<protein>
    <submittedName>
        <fullName evidence="2">Uncharacterized protein</fullName>
    </submittedName>
</protein>
<keyword evidence="1" id="KW-0812">Transmembrane</keyword>
<feature type="transmembrane region" description="Helical" evidence="1">
    <location>
        <begin position="6"/>
        <end position="26"/>
    </location>
</feature>
<dbReference type="STRING" id="994479.GCA_000194155_03421"/>
<name>A0A2N3XZB8_SACSN</name>
<dbReference type="EMBL" id="PJNB01000001">
    <property type="protein sequence ID" value="PKW16008.1"/>
    <property type="molecule type" value="Genomic_DNA"/>
</dbReference>
<proteinExistence type="predicted"/>
<sequence length="82" mass="8891">MILMGFLANAPWPVGLAAAMLLALAIERSRRKTYKSVLATAPDGTLLIDKSRRGRVLIIVRVADSRLGEGELARAERDACGR</sequence>
<dbReference type="OrthoDB" id="3694862at2"/>
<keyword evidence="1" id="KW-1133">Transmembrane helix</keyword>
<dbReference type="RefSeq" id="WP_010696431.1">
    <property type="nucleotide sequence ID" value="NZ_CP061007.1"/>
</dbReference>
<keyword evidence="1" id="KW-0472">Membrane</keyword>
<evidence type="ECO:0000313" key="2">
    <source>
        <dbReference type="EMBL" id="PKW16008.1"/>
    </source>
</evidence>
<accession>A0A2N3XZB8</accession>
<evidence type="ECO:0000256" key="1">
    <source>
        <dbReference type="SAM" id="Phobius"/>
    </source>
</evidence>
<evidence type="ECO:0000313" key="3">
    <source>
        <dbReference type="Proteomes" id="UP000233786"/>
    </source>
</evidence>
<gene>
    <name evidence="2" type="ORF">A8926_3795</name>
</gene>
<dbReference type="AlphaFoldDB" id="A0A2N3XZB8"/>
<keyword evidence="3" id="KW-1185">Reference proteome</keyword>
<dbReference type="Proteomes" id="UP000233786">
    <property type="component" value="Unassembled WGS sequence"/>
</dbReference>
<comment type="caution">
    <text evidence="2">The sequence shown here is derived from an EMBL/GenBank/DDBJ whole genome shotgun (WGS) entry which is preliminary data.</text>
</comment>
<reference evidence="2" key="1">
    <citation type="submission" date="2017-12" db="EMBL/GenBank/DDBJ databases">
        <title>Sequencing the genomes of 1000 Actinobacteria strains.</title>
        <authorList>
            <person name="Klenk H.-P."/>
        </authorList>
    </citation>
    <scope>NUCLEOTIDE SEQUENCE [LARGE SCALE GENOMIC DNA]</scope>
    <source>
        <strain evidence="2">DSM 44228</strain>
    </source>
</reference>
<organism evidence="2 3">
    <name type="scientific">Saccharopolyspora spinosa</name>
    <dbReference type="NCBI Taxonomy" id="60894"/>
    <lineage>
        <taxon>Bacteria</taxon>
        <taxon>Bacillati</taxon>
        <taxon>Actinomycetota</taxon>
        <taxon>Actinomycetes</taxon>
        <taxon>Pseudonocardiales</taxon>
        <taxon>Pseudonocardiaceae</taxon>
        <taxon>Saccharopolyspora</taxon>
    </lineage>
</organism>